<evidence type="ECO:0000256" key="4">
    <source>
        <dbReference type="SAM" id="MobiDB-lite"/>
    </source>
</evidence>
<evidence type="ECO:0000256" key="2">
    <source>
        <dbReference type="ARBA" id="ARBA00022638"/>
    </source>
</evidence>
<comment type="caution">
    <text evidence="5">The sequence shown here is derived from an EMBL/GenBank/DDBJ whole genome shotgun (WGS) entry which is preliminary data.</text>
</comment>
<evidence type="ECO:0000313" key="6">
    <source>
        <dbReference type="Proteomes" id="UP000011744"/>
    </source>
</evidence>
<dbReference type="GO" id="GO:0042742">
    <property type="term" value="P:defense response to bacterium"/>
    <property type="evidence" value="ECO:0007669"/>
    <property type="project" value="UniProtKB-KW"/>
</dbReference>
<dbReference type="EMBL" id="AONQ01000005">
    <property type="protein sequence ID" value="EME71378.1"/>
    <property type="molecule type" value="Genomic_DNA"/>
</dbReference>
<dbReference type="InterPro" id="IPR002196">
    <property type="entry name" value="Glyco_hydro_24"/>
</dbReference>
<dbReference type="OrthoDB" id="5323745at2"/>
<dbReference type="Proteomes" id="UP000011744">
    <property type="component" value="Unassembled WGS sequence"/>
</dbReference>
<keyword evidence="3" id="KW-0378">Hydrolase</keyword>
<dbReference type="EC" id="3.2.1.17" evidence="3"/>
<keyword evidence="6" id="KW-1185">Reference proteome</keyword>
<proteinExistence type="inferred from homology"/>
<comment type="similarity">
    <text evidence="3">Belongs to the glycosyl hydrolase 24 family.</text>
</comment>
<name>M3AEU4_9PROT</name>
<evidence type="ECO:0000313" key="5">
    <source>
        <dbReference type="EMBL" id="EME71378.1"/>
    </source>
</evidence>
<accession>M3AEU4</accession>
<dbReference type="PANTHER" id="PTHR37406:SF1">
    <property type="entry name" value="T4-TYPE LYSOZYME 1-RELATED"/>
    <property type="match status" value="1"/>
</dbReference>
<dbReference type="AlphaFoldDB" id="M3AEU4"/>
<organism evidence="5 6">
    <name type="scientific">Paramagnetospirillum caucaseum</name>
    <dbReference type="NCBI Taxonomy" id="1244869"/>
    <lineage>
        <taxon>Bacteria</taxon>
        <taxon>Pseudomonadati</taxon>
        <taxon>Pseudomonadota</taxon>
        <taxon>Alphaproteobacteria</taxon>
        <taxon>Rhodospirillales</taxon>
        <taxon>Magnetospirillaceae</taxon>
        <taxon>Paramagnetospirillum</taxon>
    </lineage>
</organism>
<keyword evidence="3" id="KW-0326">Glycosidase</keyword>
<dbReference type="STRING" id="1244869.H261_03178"/>
<evidence type="ECO:0000256" key="1">
    <source>
        <dbReference type="ARBA" id="ARBA00022529"/>
    </source>
</evidence>
<comment type="catalytic activity">
    <reaction evidence="3">
        <text>Hydrolysis of (1-&gt;4)-beta-linkages between N-acetylmuramic acid and N-acetyl-D-glucosamine residues in a peptidoglycan and between N-acetyl-D-glucosamine residues in chitodextrins.</text>
        <dbReference type="EC" id="3.2.1.17"/>
    </reaction>
</comment>
<gene>
    <name evidence="5" type="ORF">H261_03178</name>
</gene>
<dbReference type="InterPro" id="IPR023347">
    <property type="entry name" value="Lysozyme_dom_sf"/>
</dbReference>
<dbReference type="InterPro" id="IPR023346">
    <property type="entry name" value="Lysozyme-like_dom_sf"/>
</dbReference>
<dbReference type="eggNOG" id="COG3772">
    <property type="taxonomic scope" value="Bacteria"/>
</dbReference>
<dbReference type="Gene3D" id="1.10.530.40">
    <property type="match status" value="1"/>
</dbReference>
<dbReference type="GO" id="GO:0009253">
    <property type="term" value="P:peptidoglycan catabolic process"/>
    <property type="evidence" value="ECO:0007669"/>
    <property type="project" value="InterPro"/>
</dbReference>
<evidence type="ECO:0000256" key="3">
    <source>
        <dbReference type="RuleBase" id="RU003788"/>
    </source>
</evidence>
<dbReference type="PANTHER" id="PTHR37406">
    <property type="entry name" value="T4-TYPE LYSOZYME 1-RELATED"/>
    <property type="match status" value="1"/>
</dbReference>
<dbReference type="InterPro" id="IPR052619">
    <property type="entry name" value="Phage_lysozyme-like"/>
</dbReference>
<dbReference type="SMR" id="M3AEU4"/>
<dbReference type="GO" id="GO:0031640">
    <property type="term" value="P:killing of cells of another organism"/>
    <property type="evidence" value="ECO:0007669"/>
    <property type="project" value="UniProtKB-KW"/>
</dbReference>
<dbReference type="GO" id="GO:0003796">
    <property type="term" value="F:lysozyme activity"/>
    <property type="evidence" value="ECO:0007669"/>
    <property type="project" value="UniProtKB-EC"/>
</dbReference>
<keyword evidence="1 3" id="KW-0929">Antimicrobial</keyword>
<keyword evidence="2 3" id="KW-0081">Bacteriolytic enzyme</keyword>
<dbReference type="Pfam" id="PF00959">
    <property type="entry name" value="Phage_lysozyme"/>
    <property type="match status" value="1"/>
</dbReference>
<reference evidence="5 6" key="1">
    <citation type="journal article" date="2014" name="Genome Announc.">
        <title>Draft Genome Sequence of Magnetospirillum sp. Strain SO-1, a Freshwater Magnetotactic Bacterium Isolated from the Ol'khovka River, Russia.</title>
        <authorList>
            <person name="Grouzdev D.S."/>
            <person name="Dziuba M.V."/>
            <person name="Sukhacheva M.S."/>
            <person name="Mardanov A.V."/>
            <person name="Beletskiy A.V."/>
            <person name="Kuznetsov B.B."/>
            <person name="Skryabin K.G."/>
        </authorList>
    </citation>
    <scope>NUCLEOTIDE SEQUENCE [LARGE SCALE GENOMIC DNA]</scope>
    <source>
        <strain evidence="5 6">SO-1</strain>
    </source>
</reference>
<dbReference type="RefSeq" id="WP_008614243.1">
    <property type="nucleotide sequence ID" value="NZ_AONQ01000005.1"/>
</dbReference>
<protein>
    <recommendedName>
        <fullName evidence="3">Lysozyme</fullName>
        <ecNumber evidence="3">3.2.1.17</ecNumber>
    </recommendedName>
</protein>
<feature type="region of interest" description="Disordered" evidence="4">
    <location>
        <begin position="121"/>
        <end position="143"/>
    </location>
</feature>
<dbReference type="PATRIC" id="fig|1244869.3.peg.636"/>
<dbReference type="SUPFAM" id="SSF53955">
    <property type="entry name" value="Lysozyme-like"/>
    <property type="match status" value="1"/>
</dbReference>
<dbReference type="GO" id="GO:0016998">
    <property type="term" value="P:cell wall macromolecule catabolic process"/>
    <property type="evidence" value="ECO:0007669"/>
    <property type="project" value="InterPro"/>
</dbReference>
<sequence length="143" mass="15644">MSITTLRAELVRDEGLRLKPYRCTAGKLTIGIGRNIEDRGISEATALQMLDEDIAGLSAELDRAIPWWRNLSDARQRALINMAMMGVPRLLGFRRMLAALQAGDYAAAAAESLASKWADQTDGIEDGRPGARSTRVADMIRKG</sequence>